<proteinExistence type="predicted"/>
<dbReference type="PANTHER" id="PTHR33332">
    <property type="entry name" value="REVERSE TRANSCRIPTASE DOMAIN-CONTAINING PROTEIN"/>
    <property type="match status" value="1"/>
</dbReference>
<name>A0AAN7NM84_MYCAM</name>
<comment type="caution">
    <text evidence="1">The sequence shown here is derived from an EMBL/GenBank/DDBJ whole genome shotgun (WGS) entry which is preliminary data.</text>
</comment>
<evidence type="ECO:0008006" key="3">
    <source>
        <dbReference type="Google" id="ProtNLM"/>
    </source>
</evidence>
<dbReference type="EMBL" id="JAUNZN010000002">
    <property type="protein sequence ID" value="KAK4828074.1"/>
    <property type="molecule type" value="Genomic_DNA"/>
</dbReference>
<accession>A0AAN7NM84</accession>
<dbReference type="Proteomes" id="UP001333110">
    <property type="component" value="Unassembled WGS sequence"/>
</dbReference>
<evidence type="ECO:0000313" key="2">
    <source>
        <dbReference type="Proteomes" id="UP001333110"/>
    </source>
</evidence>
<sequence>MKSFIRRIIGEDQIRDHLRNLNIHKFMGSDKMHYMVLRELADVVAKPLSIIFEKPWQSSQSPVTGKWETSHPLLKKVKRRTVGTTDQSASMPGRIMEQILLEVMLKYMEYREVIRDSQHGFTKRKSCLTNLVDFYDGVSALVDKGRAMDVIYLYFCKAFDMVPHSILTSKLEMNGFNGWTVRWIRNWMDGHIRRVSVNDSMSNISTGPAKEDLEILVNENLDMSQQCALAAQKVNHLLGCIKRSVASISREVILPLYSALMRANLEYCIQLRGPHYKKYLLEGLIRKTERRFAKACSDRTRGNGFKLKEGRFRLDIRKKFFMVTVVRHWNGLPREAVDALSLGVFKVRVQEQAIPECQKSSKRDRRLAWLSRDLLLELRQKRKVYGHQKQGQVTWEDYRDAVRHCREKIHAAKPRLEFKLASTVKGNKKGFLKYVNSKKRIRDWSIA</sequence>
<protein>
    <recommendedName>
        <fullName evidence="3">Reverse transcriptase domain-containing protein</fullName>
    </recommendedName>
</protein>
<reference evidence="1 2" key="1">
    <citation type="journal article" date="2023" name="J. Hered.">
        <title>Chromosome-level genome of the wood stork (Mycteria americana) provides insight into avian chromosome evolution.</title>
        <authorList>
            <person name="Flamio R. Jr."/>
            <person name="Ramstad K.M."/>
        </authorList>
    </citation>
    <scope>NUCLEOTIDE SEQUENCE [LARGE SCALE GENOMIC DNA]</scope>
    <source>
        <strain evidence="1">JAX WOST 10</strain>
    </source>
</reference>
<organism evidence="1 2">
    <name type="scientific">Mycteria americana</name>
    <name type="common">Wood stork</name>
    <dbReference type="NCBI Taxonomy" id="33587"/>
    <lineage>
        <taxon>Eukaryota</taxon>
        <taxon>Metazoa</taxon>
        <taxon>Chordata</taxon>
        <taxon>Craniata</taxon>
        <taxon>Vertebrata</taxon>
        <taxon>Euteleostomi</taxon>
        <taxon>Archelosauria</taxon>
        <taxon>Archosauria</taxon>
        <taxon>Dinosauria</taxon>
        <taxon>Saurischia</taxon>
        <taxon>Theropoda</taxon>
        <taxon>Coelurosauria</taxon>
        <taxon>Aves</taxon>
        <taxon>Neognathae</taxon>
        <taxon>Neoaves</taxon>
        <taxon>Aequornithes</taxon>
        <taxon>Ciconiiformes</taxon>
        <taxon>Ciconiidae</taxon>
        <taxon>Mycteria</taxon>
    </lineage>
</organism>
<keyword evidence="2" id="KW-1185">Reference proteome</keyword>
<dbReference type="AlphaFoldDB" id="A0AAN7NM84"/>
<gene>
    <name evidence="1" type="ORF">QYF61_023134</name>
</gene>
<evidence type="ECO:0000313" key="1">
    <source>
        <dbReference type="EMBL" id="KAK4828074.1"/>
    </source>
</evidence>